<dbReference type="AlphaFoldDB" id="A0A7J7LCB9"/>
<dbReference type="Proteomes" id="UP000541444">
    <property type="component" value="Unassembled WGS sequence"/>
</dbReference>
<evidence type="ECO:0000313" key="2">
    <source>
        <dbReference type="EMBL" id="KAF6140287.1"/>
    </source>
</evidence>
<feature type="compositionally biased region" description="Basic and acidic residues" evidence="1">
    <location>
        <begin position="84"/>
        <end position="95"/>
    </location>
</feature>
<feature type="compositionally biased region" description="Low complexity" evidence="1">
    <location>
        <begin position="40"/>
        <end position="56"/>
    </location>
</feature>
<reference evidence="2 3" key="1">
    <citation type="journal article" date="2020" name="IScience">
        <title>Genome Sequencing of the Endangered Kingdonia uniflora (Circaeasteraceae, Ranunculales) Reveals Potential Mechanisms of Evolutionary Specialization.</title>
        <authorList>
            <person name="Sun Y."/>
            <person name="Deng T."/>
            <person name="Zhang A."/>
            <person name="Moore M.J."/>
            <person name="Landis J.B."/>
            <person name="Lin N."/>
            <person name="Zhang H."/>
            <person name="Zhang X."/>
            <person name="Huang J."/>
            <person name="Zhang X."/>
            <person name="Sun H."/>
            <person name="Wang H."/>
        </authorList>
    </citation>
    <scope>NUCLEOTIDE SEQUENCE [LARGE SCALE GENOMIC DNA]</scope>
    <source>
        <strain evidence="2">TB1705</strain>
        <tissue evidence="2">Leaf</tissue>
    </source>
</reference>
<gene>
    <name evidence="2" type="ORF">GIB67_000335</name>
</gene>
<proteinExistence type="predicted"/>
<evidence type="ECO:0000256" key="1">
    <source>
        <dbReference type="SAM" id="MobiDB-lite"/>
    </source>
</evidence>
<comment type="caution">
    <text evidence="2">The sequence shown here is derived from an EMBL/GenBank/DDBJ whole genome shotgun (WGS) entry which is preliminary data.</text>
</comment>
<sequence length="95" mass="10620">MGLQLLEIKKLHHHQRNMSSGSTPICSPHSPHMNHNLIVPQSSSSDRSSPDSPSPQEICGSLPSIIVEKNVVNDEKEEFPNSNNHDDSDFHNRNE</sequence>
<accession>A0A7J7LCB9</accession>
<keyword evidence="3" id="KW-1185">Reference proteome</keyword>
<protein>
    <submittedName>
        <fullName evidence="2">Uncharacterized protein</fullName>
    </submittedName>
</protein>
<organism evidence="2 3">
    <name type="scientific">Kingdonia uniflora</name>
    <dbReference type="NCBI Taxonomy" id="39325"/>
    <lineage>
        <taxon>Eukaryota</taxon>
        <taxon>Viridiplantae</taxon>
        <taxon>Streptophyta</taxon>
        <taxon>Embryophyta</taxon>
        <taxon>Tracheophyta</taxon>
        <taxon>Spermatophyta</taxon>
        <taxon>Magnoliopsida</taxon>
        <taxon>Ranunculales</taxon>
        <taxon>Circaeasteraceae</taxon>
        <taxon>Kingdonia</taxon>
    </lineage>
</organism>
<name>A0A7J7LCB9_9MAGN</name>
<feature type="region of interest" description="Disordered" evidence="1">
    <location>
        <begin position="12"/>
        <end position="95"/>
    </location>
</feature>
<evidence type="ECO:0000313" key="3">
    <source>
        <dbReference type="Proteomes" id="UP000541444"/>
    </source>
</evidence>
<dbReference type="EMBL" id="JACGCM010002394">
    <property type="protein sequence ID" value="KAF6140287.1"/>
    <property type="molecule type" value="Genomic_DNA"/>
</dbReference>